<proteinExistence type="predicted"/>
<evidence type="ECO:0000313" key="1">
    <source>
        <dbReference type="EMBL" id="GEP70716.1"/>
    </source>
</evidence>
<dbReference type="AlphaFoldDB" id="A0A512PHP8"/>
<evidence type="ECO:0000313" key="2">
    <source>
        <dbReference type="Proteomes" id="UP000321798"/>
    </source>
</evidence>
<protein>
    <submittedName>
        <fullName evidence="1">Uncharacterized protein</fullName>
    </submittedName>
</protein>
<dbReference type="EMBL" id="BKAL01000015">
    <property type="protein sequence ID" value="GEP70716.1"/>
    <property type="molecule type" value="Genomic_DNA"/>
</dbReference>
<name>A0A512PHP8_9CELL</name>
<accession>A0A512PHP8</accession>
<keyword evidence="2" id="KW-1185">Reference proteome</keyword>
<reference evidence="1 2" key="1">
    <citation type="submission" date="2019-07" db="EMBL/GenBank/DDBJ databases">
        <title>Whole genome shotgun sequence of Cellulomonas soli NBRC 109434.</title>
        <authorList>
            <person name="Hosoyama A."/>
            <person name="Uohara A."/>
            <person name="Ohji S."/>
            <person name="Ichikawa N."/>
        </authorList>
    </citation>
    <scope>NUCLEOTIDE SEQUENCE [LARGE SCALE GENOMIC DNA]</scope>
    <source>
        <strain evidence="1 2">NBRC 109434</strain>
    </source>
</reference>
<dbReference type="RefSeq" id="WP_146954488.1">
    <property type="nucleotide sequence ID" value="NZ_BAABBJ010000012.1"/>
</dbReference>
<dbReference type="Proteomes" id="UP000321798">
    <property type="component" value="Unassembled WGS sequence"/>
</dbReference>
<gene>
    <name evidence="1" type="ORF">CSO01_34310</name>
</gene>
<sequence length="132" mass="13926">MTVPGWGPSVQRPSLTVTSDASADVVRAAAVAALSARRFAVSERDGTTLQARRVQWWNLTAQTLPAPVVVLATVTPTADGTGCTTSLTVTQGKDGVRVASLIRDLVDDLVARVRRTGADVRTGQWESAPREG</sequence>
<comment type="caution">
    <text evidence="1">The sequence shown here is derived from an EMBL/GenBank/DDBJ whole genome shotgun (WGS) entry which is preliminary data.</text>
</comment>
<organism evidence="1 2">
    <name type="scientific">Cellulomonas soli</name>
    <dbReference type="NCBI Taxonomy" id="931535"/>
    <lineage>
        <taxon>Bacteria</taxon>
        <taxon>Bacillati</taxon>
        <taxon>Actinomycetota</taxon>
        <taxon>Actinomycetes</taxon>
        <taxon>Micrococcales</taxon>
        <taxon>Cellulomonadaceae</taxon>
        <taxon>Cellulomonas</taxon>
    </lineage>
</organism>